<evidence type="ECO:0000256" key="4">
    <source>
        <dbReference type="ARBA" id="ARBA00023136"/>
    </source>
</evidence>
<evidence type="ECO:0000313" key="7">
    <source>
        <dbReference type="EMBL" id="SMB26046.1"/>
    </source>
</evidence>
<proteinExistence type="predicted"/>
<evidence type="ECO:0000256" key="2">
    <source>
        <dbReference type="ARBA" id="ARBA00022692"/>
    </source>
</evidence>
<keyword evidence="2 5" id="KW-0812">Transmembrane</keyword>
<evidence type="ECO:0000256" key="3">
    <source>
        <dbReference type="ARBA" id="ARBA00022989"/>
    </source>
</evidence>
<feature type="transmembrane region" description="Helical" evidence="5">
    <location>
        <begin position="69"/>
        <end position="88"/>
    </location>
</feature>
<evidence type="ECO:0000259" key="6">
    <source>
        <dbReference type="Pfam" id="PF04893"/>
    </source>
</evidence>
<dbReference type="RefSeq" id="WP_154716587.1">
    <property type="nucleotide sequence ID" value="NZ_LT837803.1"/>
</dbReference>
<evidence type="ECO:0000256" key="5">
    <source>
        <dbReference type="SAM" id="Phobius"/>
    </source>
</evidence>
<keyword evidence="8" id="KW-1185">Reference proteome</keyword>
<dbReference type="Proteomes" id="UP000242886">
    <property type="component" value="Chromosome SDENCHOL"/>
</dbReference>
<dbReference type="EMBL" id="LT837803">
    <property type="protein sequence ID" value="SMB26046.1"/>
    <property type="molecule type" value="Genomic_DNA"/>
</dbReference>
<dbReference type="GO" id="GO:0016020">
    <property type="term" value="C:membrane"/>
    <property type="evidence" value="ECO:0007669"/>
    <property type="project" value="UniProtKB-SubCell"/>
</dbReference>
<accession>A0A7Z7MV38</accession>
<organism evidence="7 8">
    <name type="scientific">Sterolibacterium denitrificans</name>
    <dbReference type="NCBI Taxonomy" id="157592"/>
    <lineage>
        <taxon>Bacteria</taxon>
        <taxon>Pseudomonadati</taxon>
        <taxon>Pseudomonadota</taxon>
        <taxon>Betaproteobacteria</taxon>
        <taxon>Nitrosomonadales</taxon>
        <taxon>Sterolibacteriaceae</taxon>
        <taxon>Sterolibacterium</taxon>
    </lineage>
</organism>
<dbReference type="InterPro" id="IPR006977">
    <property type="entry name" value="Yip1_dom"/>
</dbReference>
<dbReference type="Pfam" id="PF04893">
    <property type="entry name" value="Yip1"/>
    <property type="match status" value="1"/>
</dbReference>
<name>A0A7Z7MV38_9PROT</name>
<reference evidence="7" key="1">
    <citation type="submission" date="2017-03" db="EMBL/GenBank/DDBJ databases">
        <authorList>
            <consortium name="AG Boll"/>
        </authorList>
    </citation>
    <scope>NUCLEOTIDE SEQUENCE [LARGE SCALE GENOMIC DNA]</scope>
    <source>
        <strain evidence="7">Chol</strain>
    </source>
</reference>
<feature type="domain" description="Yip1" evidence="6">
    <location>
        <begin position="12"/>
        <end position="178"/>
    </location>
</feature>
<keyword evidence="3 5" id="KW-1133">Transmembrane helix</keyword>
<feature type="transmembrane region" description="Helical" evidence="5">
    <location>
        <begin position="123"/>
        <end position="146"/>
    </location>
</feature>
<feature type="transmembrane region" description="Helical" evidence="5">
    <location>
        <begin position="30"/>
        <end position="49"/>
    </location>
</feature>
<dbReference type="AlphaFoldDB" id="A0A7Z7MV38"/>
<evidence type="ECO:0000256" key="1">
    <source>
        <dbReference type="ARBA" id="ARBA00004141"/>
    </source>
</evidence>
<feature type="transmembrane region" description="Helical" evidence="5">
    <location>
        <begin position="100"/>
        <end position="117"/>
    </location>
</feature>
<sequence>MKIATISRMPFSSKAVWPEIAKVDSQVARLFLLLVLPLSLLPPAMIYLAGSHYSDAFIQGLESRSWSSIAVIFFLGEILSVSLMGWLIHQAADNWHGKISYRNAYLLATIAPIPLWLSSLGLLVASLAVNVALSFVALCLSCALIYQGVRALCAVKEDIEAATITQVVFGAGMLVWGLLLSLVMLPV</sequence>
<keyword evidence="4 5" id="KW-0472">Membrane</keyword>
<protein>
    <recommendedName>
        <fullName evidence="6">Yip1 domain-containing protein</fullName>
    </recommendedName>
</protein>
<gene>
    <name evidence="7" type="ORF">SDENCHOL_20040</name>
</gene>
<comment type="subcellular location">
    <subcellularLocation>
        <location evidence="1">Membrane</location>
        <topology evidence="1">Multi-pass membrane protein</topology>
    </subcellularLocation>
</comment>
<feature type="transmembrane region" description="Helical" evidence="5">
    <location>
        <begin position="167"/>
        <end position="185"/>
    </location>
</feature>
<evidence type="ECO:0000313" key="8">
    <source>
        <dbReference type="Proteomes" id="UP000242886"/>
    </source>
</evidence>